<dbReference type="Gene3D" id="3.40.50.150">
    <property type="entry name" value="Vaccinia Virus protein VP39"/>
    <property type="match status" value="1"/>
</dbReference>
<evidence type="ECO:0008006" key="3">
    <source>
        <dbReference type="Google" id="ProtNLM"/>
    </source>
</evidence>
<reference evidence="1" key="1">
    <citation type="journal article" date="2020" name="bioRxiv">
        <title>Comparative genomics of Chlamydomonas.</title>
        <authorList>
            <person name="Craig R.J."/>
            <person name="Hasan A.R."/>
            <person name="Ness R.W."/>
            <person name="Keightley P.D."/>
        </authorList>
    </citation>
    <scope>NUCLEOTIDE SEQUENCE</scope>
    <source>
        <strain evidence="1">SAG 7.73</strain>
    </source>
</reference>
<gene>
    <name evidence="1" type="ORF">HXX76_009419</name>
</gene>
<sequence>MGLRVGVELGVQRGHFAAHTLKTWPSSTRYYLVDIWQHQPNYEDFANVDDAKQDQLFKEAQGNLALYTSKTVFLRNFTSDAVKRINEMVDYVYVDARHDYCGVLEDIELYWPKLKSGGIMAGHDYLDAPQVQAISQQNWAKCMNGTIHQGAVKGAVDDFFKRIGLPVHVTYQDAPWSTWVVLKP</sequence>
<accession>A0A835T048</accession>
<organism evidence="1 2">
    <name type="scientific">Chlamydomonas incerta</name>
    <dbReference type="NCBI Taxonomy" id="51695"/>
    <lineage>
        <taxon>Eukaryota</taxon>
        <taxon>Viridiplantae</taxon>
        <taxon>Chlorophyta</taxon>
        <taxon>core chlorophytes</taxon>
        <taxon>Chlorophyceae</taxon>
        <taxon>CS clade</taxon>
        <taxon>Chlamydomonadales</taxon>
        <taxon>Chlamydomonadaceae</taxon>
        <taxon>Chlamydomonas</taxon>
    </lineage>
</organism>
<dbReference type="PANTHER" id="PTHR37909">
    <property type="entry name" value="S-ADENOSYL-L-METHIONINE-DEPENDENT METHYLTRANSFERASES SUPERFAMILY PROTEIN"/>
    <property type="match status" value="1"/>
</dbReference>
<dbReference type="InterPro" id="IPR029063">
    <property type="entry name" value="SAM-dependent_MTases_sf"/>
</dbReference>
<dbReference type="AlphaFoldDB" id="A0A835T048"/>
<evidence type="ECO:0000313" key="2">
    <source>
        <dbReference type="Proteomes" id="UP000650467"/>
    </source>
</evidence>
<evidence type="ECO:0000313" key="1">
    <source>
        <dbReference type="EMBL" id="KAG2431404.1"/>
    </source>
</evidence>
<dbReference type="Pfam" id="PF13578">
    <property type="entry name" value="Methyltransf_24"/>
    <property type="match status" value="1"/>
</dbReference>
<protein>
    <recommendedName>
        <fullName evidence="3">O-methyltransferase</fullName>
    </recommendedName>
</protein>
<proteinExistence type="predicted"/>
<dbReference type="PANTHER" id="PTHR37909:SF1">
    <property type="entry name" value="S-ADENOSYL-L-METHIONINE-DEPENDENT METHYLTRANSFERASES SUPERFAMILY PROTEIN"/>
    <property type="match status" value="1"/>
</dbReference>
<comment type="caution">
    <text evidence="1">The sequence shown here is derived from an EMBL/GenBank/DDBJ whole genome shotgun (WGS) entry which is preliminary data.</text>
</comment>
<name>A0A835T048_CHLIN</name>
<keyword evidence="2" id="KW-1185">Reference proteome</keyword>
<dbReference type="EMBL" id="JAEHOC010000024">
    <property type="protein sequence ID" value="KAG2431404.1"/>
    <property type="molecule type" value="Genomic_DNA"/>
</dbReference>
<dbReference type="OrthoDB" id="186626at2759"/>
<dbReference type="Proteomes" id="UP000650467">
    <property type="component" value="Unassembled WGS sequence"/>
</dbReference>
<dbReference type="SUPFAM" id="SSF53335">
    <property type="entry name" value="S-adenosyl-L-methionine-dependent methyltransferases"/>
    <property type="match status" value="1"/>
</dbReference>